<dbReference type="PANTHER" id="PTHR48079:SF6">
    <property type="entry name" value="NAD(P)-BINDING DOMAIN-CONTAINING PROTEIN-RELATED"/>
    <property type="match status" value="1"/>
</dbReference>
<dbReference type="PATRIC" id="fig|742725.3.peg.1611"/>
<dbReference type="Pfam" id="PF01370">
    <property type="entry name" value="Epimerase"/>
    <property type="match status" value="1"/>
</dbReference>
<dbReference type="PANTHER" id="PTHR48079">
    <property type="entry name" value="PROTEIN YEEZ"/>
    <property type="match status" value="1"/>
</dbReference>
<dbReference type="HOGENOM" id="CLU_007383_6_0_10"/>
<dbReference type="InterPro" id="IPR001509">
    <property type="entry name" value="Epimerase_deHydtase"/>
</dbReference>
<dbReference type="SUPFAM" id="SSF51735">
    <property type="entry name" value="NAD(P)-binding Rossmann-fold domains"/>
    <property type="match status" value="1"/>
</dbReference>
<comment type="caution">
    <text evidence="2">The sequence shown here is derived from an EMBL/GenBank/DDBJ whole genome shotgun (WGS) entry which is preliminary data.</text>
</comment>
<dbReference type="AlphaFoldDB" id="G5HA56"/>
<gene>
    <name evidence="2" type="ORF">HMPREF9450_01521</name>
</gene>
<evidence type="ECO:0000259" key="1">
    <source>
        <dbReference type="Pfam" id="PF01370"/>
    </source>
</evidence>
<name>G5HA56_9BACT</name>
<accession>G5HA56</accession>
<dbReference type="EMBL" id="ADLD01000013">
    <property type="protein sequence ID" value="EHB91472.1"/>
    <property type="molecule type" value="Genomic_DNA"/>
</dbReference>
<organism evidence="2 3">
    <name type="scientific">Alistipes indistinctus YIT 12060</name>
    <dbReference type="NCBI Taxonomy" id="742725"/>
    <lineage>
        <taxon>Bacteria</taxon>
        <taxon>Pseudomonadati</taxon>
        <taxon>Bacteroidota</taxon>
        <taxon>Bacteroidia</taxon>
        <taxon>Bacteroidales</taxon>
        <taxon>Rikenellaceae</taxon>
        <taxon>Alistipes</taxon>
    </lineage>
</organism>
<dbReference type="GO" id="GO:0004029">
    <property type="term" value="F:aldehyde dehydrogenase (NAD+) activity"/>
    <property type="evidence" value="ECO:0007669"/>
    <property type="project" value="TreeGrafter"/>
</dbReference>
<proteinExistence type="predicted"/>
<dbReference type="STRING" id="742725.HMPREF9450_01521"/>
<dbReference type="GO" id="GO:0005737">
    <property type="term" value="C:cytoplasm"/>
    <property type="evidence" value="ECO:0007669"/>
    <property type="project" value="TreeGrafter"/>
</dbReference>
<evidence type="ECO:0000313" key="2">
    <source>
        <dbReference type="EMBL" id="EHB91472.1"/>
    </source>
</evidence>
<dbReference type="Proteomes" id="UP000006008">
    <property type="component" value="Unassembled WGS sequence"/>
</dbReference>
<dbReference type="eggNOG" id="COG0451">
    <property type="taxonomic scope" value="Bacteria"/>
</dbReference>
<dbReference type="InterPro" id="IPR036291">
    <property type="entry name" value="NAD(P)-bd_dom_sf"/>
</dbReference>
<feature type="domain" description="NAD-dependent epimerase/dehydratase" evidence="1">
    <location>
        <begin position="1"/>
        <end position="229"/>
    </location>
</feature>
<protein>
    <recommendedName>
        <fullName evidence="1">NAD-dependent epimerase/dehydratase domain-containing protein</fullName>
    </recommendedName>
</protein>
<dbReference type="Gene3D" id="3.40.50.720">
    <property type="entry name" value="NAD(P)-binding Rossmann-like Domain"/>
    <property type="match status" value="1"/>
</dbReference>
<keyword evidence="3" id="KW-1185">Reference proteome</keyword>
<reference evidence="2 3" key="1">
    <citation type="submission" date="2011-08" db="EMBL/GenBank/DDBJ databases">
        <title>The Genome Sequence of Alistipes indistinctus YIT 12060.</title>
        <authorList>
            <consortium name="The Broad Institute Genome Sequencing Platform"/>
            <person name="Earl A."/>
            <person name="Ward D."/>
            <person name="Feldgarden M."/>
            <person name="Gevers D."/>
            <person name="Morotomi M."/>
            <person name="Young S.K."/>
            <person name="Zeng Q."/>
            <person name="Gargeya S."/>
            <person name="Fitzgerald M."/>
            <person name="Haas B."/>
            <person name="Abouelleil A."/>
            <person name="Alvarado L."/>
            <person name="Arachchi H.M."/>
            <person name="Berlin A."/>
            <person name="Brown A."/>
            <person name="Chapman S.B."/>
            <person name="Chen Z."/>
            <person name="Dunbar C."/>
            <person name="Freedman E."/>
            <person name="Gearin G."/>
            <person name="Gellesch M."/>
            <person name="Goldberg J."/>
            <person name="Griggs A."/>
            <person name="Gujja S."/>
            <person name="Heiman D."/>
            <person name="Howarth C."/>
            <person name="Larson L."/>
            <person name="Lui A."/>
            <person name="MacDonald P.J.P."/>
            <person name="Montmayeur A."/>
            <person name="Murphy C."/>
            <person name="Neiman D."/>
            <person name="Pearson M."/>
            <person name="Priest M."/>
            <person name="Roberts A."/>
            <person name="Saif S."/>
            <person name="Shea T."/>
            <person name="Shenoy N."/>
            <person name="Sisk P."/>
            <person name="Stolte C."/>
            <person name="Sykes S."/>
            <person name="Wortman J."/>
            <person name="Nusbaum C."/>
            <person name="Birren B."/>
        </authorList>
    </citation>
    <scope>NUCLEOTIDE SEQUENCE [LARGE SCALE GENOMIC DNA]</scope>
    <source>
        <strain evidence="2 3">YIT 12060</strain>
    </source>
</reference>
<evidence type="ECO:0000313" key="3">
    <source>
        <dbReference type="Proteomes" id="UP000006008"/>
    </source>
</evidence>
<sequence>MTGGTGLVGSHLVAELLRQDCRVRLLVREGSRFDRLDATLQRMGTAVEAGRLERYEAALNNPLELADALRGADVVFHCAARVSFDPQEEGDIVAANTEIATQVADACLECGVGLLVYVSSIAALGGPAPGTELVTEACELTTLEGRSPYSISKFYAESAVRRIALRGLRTVIVNPAIILGETDWNSGSGLLVKALTSWGVVGYPPGVKGYVDVRDVARAMVLLATSDEAVGRRFILSGGNLSFKEILTTVAAVAGRRPPFIPVSRGVLTFAARCGEQLNRLGRLGPRFTDALVASAADKTYYDGTLVCRVTGLQYTPLDETLRRVVMQYLTDKKRKA</sequence>
<dbReference type="InterPro" id="IPR051783">
    <property type="entry name" value="NAD(P)-dependent_oxidoreduct"/>
</dbReference>